<keyword evidence="4" id="KW-1185">Reference proteome</keyword>
<dbReference type="STRING" id="378806.STAUR_5751"/>
<dbReference type="OrthoDB" id="9920528at2"/>
<proteinExistence type="predicted"/>
<evidence type="ECO:0000313" key="5">
    <source>
        <dbReference type="Proteomes" id="UP000032702"/>
    </source>
</evidence>
<feature type="transmembrane region" description="Helical" evidence="1">
    <location>
        <begin position="12"/>
        <end position="32"/>
    </location>
</feature>
<evidence type="ECO:0000256" key="1">
    <source>
        <dbReference type="SAM" id="Phobius"/>
    </source>
</evidence>
<dbReference type="eggNOG" id="ENOG5031EM6">
    <property type="taxonomic scope" value="Bacteria"/>
</dbReference>
<dbReference type="Proteomes" id="UP000032702">
    <property type="component" value="Unassembled WGS sequence"/>
</dbReference>
<keyword evidence="1" id="KW-1133">Transmembrane helix</keyword>
<dbReference type="AlphaFoldDB" id="Q08PL2"/>
<reference evidence="3 5" key="1">
    <citation type="submission" date="2006-04" db="EMBL/GenBank/DDBJ databases">
        <authorList>
            <person name="Nierman W.C."/>
        </authorList>
    </citation>
    <scope>NUCLEOTIDE SEQUENCE [LARGE SCALE GENOMIC DNA]</scope>
    <source>
        <strain evidence="3 5">DW4/3-1</strain>
    </source>
</reference>
<dbReference type="HOGENOM" id="CLU_1331262_0_0_7"/>
<gene>
    <name evidence="2" type="ordered locus">STAUR_5751</name>
    <name evidence="3" type="ORF">STIAU_5250</name>
</gene>
<evidence type="ECO:0000313" key="4">
    <source>
        <dbReference type="Proteomes" id="UP000001351"/>
    </source>
</evidence>
<keyword evidence="1" id="KW-0472">Membrane</keyword>
<protein>
    <submittedName>
        <fullName evidence="3">Uncharacterized protein</fullName>
    </submittedName>
</protein>
<reference evidence="2 4" key="2">
    <citation type="journal article" date="2011" name="Mol. Biol. Evol.">
        <title>Comparative genomic analysis of fruiting body formation in Myxococcales.</title>
        <authorList>
            <person name="Huntley S."/>
            <person name="Hamann N."/>
            <person name="Wegener-Feldbrugge S."/>
            <person name="Treuner-Lange A."/>
            <person name="Kube M."/>
            <person name="Reinhardt R."/>
            <person name="Klages S."/>
            <person name="Muller R."/>
            <person name="Ronning C.M."/>
            <person name="Nierman W.C."/>
            <person name="Sogaard-Andersen L."/>
        </authorList>
    </citation>
    <scope>NUCLEOTIDE SEQUENCE [LARGE SCALE GENOMIC DNA]</scope>
    <source>
        <strain evidence="2 4">DW4/3-1</strain>
    </source>
</reference>
<sequence length="209" mass="22017">MESVTVTVSSAVAVYCTFLIPLLLGILVLAALKVARQSNVDCAAASGPLGEMLDGSVLAGEVEGVPVWMGMEMHQVGEEGFIQFCVVRAKVPGPLPRGFVAAPRRWAPGSGQEPANDLFSSGDPELDAMYLFQSDEQNEGRAFVRDAQVQHALRSVLRSGQVAFVEKGHAGIASVNAVTELEEAQRQFAVVACAAQGLTESRGSMAVGQ</sequence>
<accession>Q08PL2</accession>
<keyword evidence="1" id="KW-0812">Transmembrane</keyword>
<dbReference type="Proteomes" id="UP000001351">
    <property type="component" value="Chromosome"/>
</dbReference>
<dbReference type="KEGG" id="sur:STAUR_5751"/>
<evidence type="ECO:0000313" key="3">
    <source>
        <dbReference type="EMBL" id="EAU62423.1"/>
    </source>
</evidence>
<organism evidence="3 5">
    <name type="scientific">Stigmatella aurantiaca (strain DW4/3-1)</name>
    <dbReference type="NCBI Taxonomy" id="378806"/>
    <lineage>
        <taxon>Bacteria</taxon>
        <taxon>Pseudomonadati</taxon>
        <taxon>Myxococcota</taxon>
        <taxon>Myxococcia</taxon>
        <taxon>Myxococcales</taxon>
        <taxon>Cystobacterineae</taxon>
        <taxon>Archangiaceae</taxon>
        <taxon>Stigmatella</taxon>
    </lineage>
</organism>
<name>Q08PL2_STIAD</name>
<dbReference type="EMBL" id="AAMD01000238">
    <property type="protein sequence ID" value="EAU62423.1"/>
    <property type="molecule type" value="Genomic_DNA"/>
</dbReference>
<dbReference type="EMBL" id="CP002271">
    <property type="protein sequence ID" value="ADO73513.1"/>
    <property type="molecule type" value="Genomic_DNA"/>
</dbReference>
<evidence type="ECO:0000313" key="2">
    <source>
        <dbReference type="EMBL" id="ADO73513.1"/>
    </source>
</evidence>